<dbReference type="EC" id="3.1.1.-" evidence="2"/>
<dbReference type="GO" id="GO:0016787">
    <property type="term" value="F:hydrolase activity"/>
    <property type="evidence" value="ECO:0007669"/>
    <property type="project" value="UniProtKB-KW"/>
</dbReference>
<keyword evidence="2" id="KW-0963">Cytoplasm</keyword>
<keyword evidence="2 3" id="KW-0378">Hydrolase</keyword>
<comment type="catalytic activity">
    <reaction evidence="2">
        <text>glycyl-tRNA(Ala) + H2O = tRNA(Ala) + glycine + H(+)</text>
        <dbReference type="Rhea" id="RHEA:53744"/>
        <dbReference type="Rhea" id="RHEA-COMP:9657"/>
        <dbReference type="Rhea" id="RHEA-COMP:13640"/>
        <dbReference type="ChEBI" id="CHEBI:15377"/>
        <dbReference type="ChEBI" id="CHEBI:15378"/>
        <dbReference type="ChEBI" id="CHEBI:57305"/>
        <dbReference type="ChEBI" id="CHEBI:78442"/>
        <dbReference type="ChEBI" id="CHEBI:78522"/>
    </reaction>
</comment>
<comment type="subunit">
    <text evidence="2">Homodimer.</text>
</comment>
<evidence type="ECO:0000313" key="4">
    <source>
        <dbReference type="Proteomes" id="UP001260715"/>
    </source>
</evidence>
<keyword evidence="2" id="KW-0694">RNA-binding</keyword>
<dbReference type="PANTHER" id="PTHR10472:SF5">
    <property type="entry name" value="D-AMINOACYL-TRNA DEACYLASE 1"/>
    <property type="match status" value="1"/>
</dbReference>
<dbReference type="PANTHER" id="PTHR10472">
    <property type="entry name" value="D-TYROSYL-TRNA TYR DEACYLASE"/>
    <property type="match status" value="1"/>
</dbReference>
<evidence type="ECO:0000256" key="2">
    <source>
        <dbReference type="HAMAP-Rule" id="MF_00518"/>
    </source>
</evidence>
<organism evidence="3 4">
    <name type="scientific">Herbaspirillum frisingense</name>
    <dbReference type="NCBI Taxonomy" id="92645"/>
    <lineage>
        <taxon>Bacteria</taxon>
        <taxon>Pseudomonadati</taxon>
        <taxon>Pseudomonadota</taxon>
        <taxon>Betaproteobacteria</taxon>
        <taxon>Burkholderiales</taxon>
        <taxon>Oxalobacteraceae</taxon>
        <taxon>Herbaspirillum</taxon>
    </lineage>
</organism>
<keyword evidence="4" id="KW-1185">Reference proteome</keyword>
<dbReference type="Proteomes" id="UP001260715">
    <property type="component" value="Unassembled WGS sequence"/>
</dbReference>
<dbReference type="EMBL" id="JAVDSJ010000009">
    <property type="protein sequence ID" value="MDR6586763.1"/>
    <property type="molecule type" value="Genomic_DNA"/>
</dbReference>
<gene>
    <name evidence="2" type="primary">dtd</name>
    <name evidence="3" type="ORF">J2W50_004994</name>
</gene>
<evidence type="ECO:0000313" key="3">
    <source>
        <dbReference type="EMBL" id="MDR6586763.1"/>
    </source>
</evidence>
<name>A0ABU1PLG5_9BURK</name>
<dbReference type="CDD" id="cd00563">
    <property type="entry name" value="Dtyr_deacylase"/>
    <property type="match status" value="1"/>
</dbReference>
<feature type="short sequence motif" description="Gly-cisPro motif, important for rejection of L-amino acids" evidence="2">
    <location>
        <begin position="139"/>
        <end position="140"/>
    </location>
</feature>
<dbReference type="Gene3D" id="3.50.80.10">
    <property type="entry name" value="D-tyrosyl-tRNA(Tyr) deacylase"/>
    <property type="match status" value="1"/>
</dbReference>
<comment type="function">
    <text evidence="2">An aminoacyl-tRNA editing enzyme that deacylates mischarged D-aminoacyl-tRNAs. Also deacylates mischarged glycyl-tRNA(Ala), protecting cells against glycine mischarging by AlaRS. Acts via tRNA-based rather than protein-based catalysis; rejects L-amino acids rather than detecting D-amino acids in the active site. By recycling D-aminoacyl-tRNA to D-amino acids and free tRNA molecules, this enzyme counteracts the toxicity associated with the formation of D-aminoacyl-tRNA entities in vivo and helps enforce protein L-homochirality.</text>
</comment>
<dbReference type="EC" id="3.1.1.96" evidence="2"/>
<comment type="catalytic activity">
    <reaction evidence="2">
        <text>a D-aminoacyl-tRNA + H2O = a tRNA + a D-alpha-amino acid + H(+)</text>
        <dbReference type="Rhea" id="RHEA:13953"/>
        <dbReference type="Rhea" id="RHEA-COMP:10123"/>
        <dbReference type="Rhea" id="RHEA-COMP:10124"/>
        <dbReference type="ChEBI" id="CHEBI:15377"/>
        <dbReference type="ChEBI" id="CHEBI:15378"/>
        <dbReference type="ChEBI" id="CHEBI:59871"/>
        <dbReference type="ChEBI" id="CHEBI:78442"/>
        <dbReference type="ChEBI" id="CHEBI:79333"/>
        <dbReference type="EC" id="3.1.1.96"/>
    </reaction>
</comment>
<reference evidence="3 4" key="1">
    <citation type="submission" date="2023-07" db="EMBL/GenBank/DDBJ databases">
        <title>Sorghum-associated microbial communities from plants grown in Nebraska, USA.</title>
        <authorList>
            <person name="Schachtman D."/>
        </authorList>
    </citation>
    <scope>NUCLEOTIDE SEQUENCE [LARGE SCALE GENOMIC DNA]</scope>
    <source>
        <strain evidence="3 4">596</strain>
    </source>
</reference>
<dbReference type="HAMAP" id="MF_00518">
    <property type="entry name" value="Deacylase_Dtd"/>
    <property type="match status" value="1"/>
</dbReference>
<comment type="subcellular location">
    <subcellularLocation>
        <location evidence="2">Cytoplasm</location>
    </subcellularLocation>
</comment>
<accession>A0ABU1PLG5</accession>
<evidence type="ECO:0000256" key="1">
    <source>
        <dbReference type="ARBA" id="ARBA00009673"/>
    </source>
</evidence>
<sequence length="154" mass="16336">MIALLQRVSQAAVVVDGQTLGAIGPGLMVLVCAERHDGVAQADALLKKLLAYRVFSDEAGKMNRSVVDVQGGLLLIPQFTLAADTNSGTRPSFTPAAAPELGRQLFEHFVAQARVQHGQEKVGTGRFGADMKVSLTNDGPVTFWLQVKPPALVS</sequence>
<comment type="domain">
    <text evidence="2">A Gly-cisPro motif from one monomer fits into the active site of the other monomer to allow specific chiral rejection of L-amino acids.</text>
</comment>
<comment type="similarity">
    <text evidence="1 2">Belongs to the DTD family.</text>
</comment>
<dbReference type="NCBIfam" id="TIGR00256">
    <property type="entry name" value="D-aminoacyl-tRNA deacylase"/>
    <property type="match status" value="1"/>
</dbReference>
<dbReference type="Pfam" id="PF02580">
    <property type="entry name" value="Tyr_Deacylase"/>
    <property type="match status" value="1"/>
</dbReference>
<protein>
    <recommendedName>
        <fullName evidence="2">D-aminoacyl-tRNA deacylase</fullName>
        <shortName evidence="2">DTD</shortName>
        <ecNumber evidence="2">3.1.1.96</ecNumber>
    </recommendedName>
    <alternativeName>
        <fullName evidence="2">Gly-tRNA(Ala) deacylase</fullName>
        <ecNumber evidence="2">3.1.1.-</ecNumber>
    </alternativeName>
</protein>
<dbReference type="RefSeq" id="WP_102663875.1">
    <property type="nucleotide sequence ID" value="NZ_JAVDSJ010000009.1"/>
</dbReference>
<comment type="caution">
    <text evidence="3">The sequence shown here is derived from an EMBL/GenBank/DDBJ whole genome shotgun (WGS) entry which is preliminary data.</text>
</comment>
<proteinExistence type="inferred from homology"/>
<dbReference type="InterPro" id="IPR023509">
    <property type="entry name" value="DTD-like_sf"/>
</dbReference>
<dbReference type="SUPFAM" id="SSF69500">
    <property type="entry name" value="DTD-like"/>
    <property type="match status" value="1"/>
</dbReference>
<dbReference type="InterPro" id="IPR003732">
    <property type="entry name" value="Daa-tRNA_deacyls_DTD"/>
</dbReference>
<keyword evidence="2" id="KW-0820">tRNA-binding</keyword>